<dbReference type="EMBL" id="NHOQ01002811">
    <property type="protein sequence ID" value="PWA14607.1"/>
    <property type="molecule type" value="Genomic_DNA"/>
</dbReference>
<keyword evidence="2" id="KW-0472">Membrane</keyword>
<accession>A0A315UTA2</accession>
<dbReference type="GO" id="GO:0017056">
    <property type="term" value="F:structural constituent of nuclear pore"/>
    <property type="evidence" value="ECO:0007669"/>
    <property type="project" value="TreeGrafter"/>
</dbReference>
<feature type="region of interest" description="Disordered" evidence="1">
    <location>
        <begin position="145"/>
        <end position="165"/>
    </location>
</feature>
<dbReference type="InterPro" id="IPR026054">
    <property type="entry name" value="Nucleoporin"/>
</dbReference>
<feature type="transmembrane region" description="Helical" evidence="2">
    <location>
        <begin position="20"/>
        <end position="53"/>
    </location>
</feature>
<proteinExistence type="predicted"/>
<evidence type="ECO:0000256" key="1">
    <source>
        <dbReference type="SAM" id="MobiDB-lite"/>
    </source>
</evidence>
<sequence length="265" mass="29754">MRVVGRRATVMSPSEKHLALFSVLCLVLLVFYYIPIFIYGTLILSFCCFAFYYRSGEYLPARLGPNPRGGLHIPAVFRGWLPSVETTGLSLAARGKPKRRISSYKAEHRETEGHFRQRPSETGIYRSLSSDSFLFSPRNLLMGSYIGKPESPTADSGRPRAGRNPREQLRERLARPNHAVFTPNRRLSFTGETLGAPGRFTITPQRHYPLQQLGVSSVGVLPPVKWDGFRKKNILSPRNSPAALSPVTVKIARPDHRNTRSHIVS</sequence>
<evidence type="ECO:0000256" key="2">
    <source>
        <dbReference type="SAM" id="Phobius"/>
    </source>
</evidence>
<dbReference type="GO" id="GO:0006405">
    <property type="term" value="P:RNA export from nucleus"/>
    <property type="evidence" value="ECO:0007669"/>
    <property type="project" value="TreeGrafter"/>
</dbReference>
<keyword evidence="4" id="KW-1185">Reference proteome</keyword>
<dbReference type="GO" id="GO:0008139">
    <property type="term" value="F:nuclear localization sequence binding"/>
    <property type="evidence" value="ECO:0007669"/>
    <property type="project" value="TreeGrafter"/>
</dbReference>
<dbReference type="GO" id="GO:0005643">
    <property type="term" value="C:nuclear pore"/>
    <property type="evidence" value="ECO:0007669"/>
    <property type="project" value="TreeGrafter"/>
</dbReference>
<keyword evidence="2" id="KW-1133">Transmembrane helix</keyword>
<dbReference type="PANTHER" id="PTHR23193">
    <property type="entry name" value="NUCLEAR PORE COMPLEX PROTEIN NUP"/>
    <property type="match status" value="1"/>
</dbReference>
<evidence type="ECO:0000313" key="3">
    <source>
        <dbReference type="EMBL" id="PWA14607.1"/>
    </source>
</evidence>
<reference evidence="3 4" key="1">
    <citation type="journal article" date="2018" name="G3 (Bethesda)">
        <title>A High-Quality Reference Genome for the Invasive Mosquitofish Gambusia affinis Using a Chicago Library.</title>
        <authorList>
            <person name="Hoffberg S.L."/>
            <person name="Troendle N.J."/>
            <person name="Glenn T.C."/>
            <person name="Mahmud O."/>
            <person name="Louha S."/>
            <person name="Chalopin D."/>
            <person name="Bennetzen J.L."/>
            <person name="Mauricio R."/>
        </authorList>
    </citation>
    <scope>NUCLEOTIDE SEQUENCE [LARGE SCALE GENOMIC DNA]</scope>
    <source>
        <strain evidence="3">NE01/NJP1002.9</strain>
        <tissue evidence="3">Muscle</tissue>
    </source>
</reference>
<dbReference type="Proteomes" id="UP000250572">
    <property type="component" value="Unassembled WGS sequence"/>
</dbReference>
<protein>
    <submittedName>
        <fullName evidence="3">Uncharacterized protein</fullName>
    </submittedName>
</protein>
<keyword evidence="2" id="KW-0812">Transmembrane</keyword>
<dbReference type="PANTHER" id="PTHR23193:SF5">
    <property type="entry name" value="NUCLEAR ENVELOPE PORE MEMBRANE PROTEIN POM 121C-RELATED"/>
    <property type="match status" value="1"/>
</dbReference>
<comment type="caution">
    <text evidence="3">The sequence shown here is derived from an EMBL/GenBank/DDBJ whole genome shotgun (WGS) entry which is preliminary data.</text>
</comment>
<evidence type="ECO:0000313" key="4">
    <source>
        <dbReference type="Proteomes" id="UP000250572"/>
    </source>
</evidence>
<dbReference type="AlphaFoldDB" id="A0A315UTA2"/>
<organism evidence="3 4">
    <name type="scientific">Gambusia affinis</name>
    <name type="common">Western mosquitofish</name>
    <name type="synonym">Heterandria affinis</name>
    <dbReference type="NCBI Taxonomy" id="33528"/>
    <lineage>
        <taxon>Eukaryota</taxon>
        <taxon>Metazoa</taxon>
        <taxon>Chordata</taxon>
        <taxon>Craniata</taxon>
        <taxon>Vertebrata</taxon>
        <taxon>Euteleostomi</taxon>
        <taxon>Actinopterygii</taxon>
        <taxon>Neopterygii</taxon>
        <taxon>Teleostei</taxon>
        <taxon>Neoteleostei</taxon>
        <taxon>Acanthomorphata</taxon>
        <taxon>Ovalentaria</taxon>
        <taxon>Atherinomorphae</taxon>
        <taxon>Cyprinodontiformes</taxon>
        <taxon>Poeciliidae</taxon>
        <taxon>Poeciliinae</taxon>
        <taxon>Gambusia</taxon>
    </lineage>
</organism>
<name>A0A315UTA2_GAMAF</name>
<gene>
    <name evidence="3" type="ORF">CCH79_00017610</name>
</gene>
<dbReference type="GO" id="GO:0006606">
    <property type="term" value="P:protein import into nucleus"/>
    <property type="evidence" value="ECO:0007669"/>
    <property type="project" value="TreeGrafter"/>
</dbReference>